<protein>
    <submittedName>
        <fullName evidence="2">Uncharacterized protein</fullName>
    </submittedName>
</protein>
<dbReference type="EMBL" id="GECZ01007110">
    <property type="protein sequence ID" value="JAS62659.1"/>
    <property type="molecule type" value="Transcribed_RNA"/>
</dbReference>
<dbReference type="AlphaFoldDB" id="A0A1B6GJP2"/>
<reference evidence="2" key="1">
    <citation type="submission" date="2015-11" db="EMBL/GenBank/DDBJ databases">
        <title>De novo transcriptome assembly of four potential Pierce s Disease insect vectors from Arizona vineyards.</title>
        <authorList>
            <person name="Tassone E.E."/>
        </authorList>
    </citation>
    <scope>NUCLEOTIDE SEQUENCE</scope>
</reference>
<organism evidence="2">
    <name type="scientific">Cuerna arida</name>
    <dbReference type="NCBI Taxonomy" id="1464854"/>
    <lineage>
        <taxon>Eukaryota</taxon>
        <taxon>Metazoa</taxon>
        <taxon>Ecdysozoa</taxon>
        <taxon>Arthropoda</taxon>
        <taxon>Hexapoda</taxon>
        <taxon>Insecta</taxon>
        <taxon>Pterygota</taxon>
        <taxon>Neoptera</taxon>
        <taxon>Paraneoptera</taxon>
        <taxon>Hemiptera</taxon>
        <taxon>Auchenorrhyncha</taxon>
        <taxon>Membracoidea</taxon>
        <taxon>Cicadellidae</taxon>
        <taxon>Cicadellinae</taxon>
        <taxon>Proconiini</taxon>
        <taxon>Cuerna</taxon>
    </lineage>
</organism>
<name>A0A1B6GJP2_9HEMI</name>
<feature type="chain" id="PRO_5008583588" evidence="1">
    <location>
        <begin position="20"/>
        <end position="110"/>
    </location>
</feature>
<feature type="non-terminal residue" evidence="2">
    <location>
        <position position="110"/>
    </location>
</feature>
<gene>
    <name evidence="2" type="ORF">g.48773</name>
</gene>
<proteinExistence type="predicted"/>
<sequence length="110" mass="12150">WSVYCVWAVLSLCHAPVNAQNESFFDMEEQQIRAVFSQVSYHSTTKRSVPFDSPFRPPLEPVDGEGGAYYAPHDWRHSAATIAPSTTTEVSLGAKNRIGSLFDESVAVSD</sequence>
<evidence type="ECO:0000313" key="2">
    <source>
        <dbReference type="EMBL" id="JAS62659.1"/>
    </source>
</evidence>
<feature type="non-terminal residue" evidence="2">
    <location>
        <position position="1"/>
    </location>
</feature>
<evidence type="ECO:0000256" key="1">
    <source>
        <dbReference type="SAM" id="SignalP"/>
    </source>
</evidence>
<feature type="signal peptide" evidence="1">
    <location>
        <begin position="1"/>
        <end position="19"/>
    </location>
</feature>
<accession>A0A1B6GJP2</accession>
<keyword evidence="1" id="KW-0732">Signal</keyword>